<dbReference type="PANTHER" id="PTHR34227:SF1">
    <property type="entry name" value="DIMETHYL SULFOXIDE REDUCTASE CHAPERONE-RELATED"/>
    <property type="match status" value="1"/>
</dbReference>
<dbReference type="InterPro" id="IPR036411">
    <property type="entry name" value="TorD-like_sf"/>
</dbReference>
<evidence type="ECO:0000256" key="1">
    <source>
        <dbReference type="ARBA" id="ARBA00023186"/>
    </source>
</evidence>
<gene>
    <name evidence="2" type="ORF">SAMN05443662_0198</name>
</gene>
<dbReference type="Proteomes" id="UP000198461">
    <property type="component" value="Unassembled WGS sequence"/>
</dbReference>
<keyword evidence="3" id="KW-1185">Reference proteome</keyword>
<dbReference type="Gene3D" id="1.10.3480.10">
    <property type="entry name" value="TorD-like"/>
    <property type="match status" value="1"/>
</dbReference>
<evidence type="ECO:0000313" key="3">
    <source>
        <dbReference type="Proteomes" id="UP000198461"/>
    </source>
</evidence>
<dbReference type="Pfam" id="PF02613">
    <property type="entry name" value="Nitrate_red_del"/>
    <property type="match status" value="1"/>
</dbReference>
<dbReference type="SUPFAM" id="SSF89155">
    <property type="entry name" value="TorD-like"/>
    <property type="match status" value="1"/>
</dbReference>
<dbReference type="InterPro" id="IPR050289">
    <property type="entry name" value="TorD/DmsD_chaperones"/>
</dbReference>
<reference evidence="2 3" key="1">
    <citation type="submission" date="2016-11" db="EMBL/GenBank/DDBJ databases">
        <authorList>
            <person name="Jaros S."/>
            <person name="Januszkiewicz K."/>
            <person name="Wedrychowicz H."/>
        </authorList>
    </citation>
    <scope>NUCLEOTIDE SEQUENCE [LARGE SCALE GENOMIC DNA]</scope>
    <source>
        <strain evidence="2 3">DSM 17737</strain>
    </source>
</reference>
<dbReference type="EMBL" id="FSRE01000001">
    <property type="protein sequence ID" value="SIN70943.1"/>
    <property type="molecule type" value="Genomic_DNA"/>
</dbReference>
<organism evidence="2 3">
    <name type="scientific">Sulfurivirga caldicuralii</name>
    <dbReference type="NCBI Taxonomy" id="364032"/>
    <lineage>
        <taxon>Bacteria</taxon>
        <taxon>Pseudomonadati</taxon>
        <taxon>Pseudomonadota</taxon>
        <taxon>Gammaproteobacteria</taxon>
        <taxon>Thiotrichales</taxon>
        <taxon>Piscirickettsiaceae</taxon>
        <taxon>Sulfurivirga</taxon>
    </lineage>
</organism>
<dbReference type="AlphaFoldDB" id="A0A1N6DJU2"/>
<dbReference type="PANTHER" id="PTHR34227">
    <property type="entry name" value="CHAPERONE PROTEIN YCDY"/>
    <property type="match status" value="1"/>
</dbReference>
<proteinExistence type="predicted"/>
<sequence>MTNQEHSTSNGTQTVQELHLLASLLGEPTEESLPLLEEIAPQLPWLSDAALEQLRETPLEEWQAEHTRLFISGRPHTECVPFESVWREGQMIGESAMALKRLYDAFGFTPDAELPADFLGSELECLAFALTHHADKEETLVELLEHLHGWIPKFAKAVRIHAELELYRDWAKRLEALFA</sequence>
<name>A0A1N6DJU2_9GAMM</name>
<evidence type="ECO:0000313" key="2">
    <source>
        <dbReference type="EMBL" id="SIN70943.1"/>
    </source>
</evidence>
<keyword evidence="1" id="KW-0143">Chaperone</keyword>
<dbReference type="OrthoDB" id="9795302at2"/>
<dbReference type="RefSeq" id="WP_074200537.1">
    <property type="nucleotide sequence ID" value="NZ_FSRE01000001.1"/>
</dbReference>
<protein>
    <submittedName>
        <fullName evidence="2">Respiratory nitrate reductase chaperone NarJ</fullName>
    </submittedName>
</protein>
<dbReference type="STRING" id="364032.SAMN05443662_0198"/>
<accession>A0A1N6DJU2</accession>
<dbReference type="InterPro" id="IPR020945">
    <property type="entry name" value="DMSO/NO3_reduct_chaperone"/>
</dbReference>